<dbReference type="AlphaFoldDB" id="A0A0F9CSG6"/>
<comment type="caution">
    <text evidence="1">The sequence shown here is derived from an EMBL/GenBank/DDBJ whole genome shotgun (WGS) entry which is preliminary data.</text>
</comment>
<evidence type="ECO:0000313" key="1">
    <source>
        <dbReference type="EMBL" id="KKL52373.1"/>
    </source>
</evidence>
<sequence>AVFNTRDMGAASEVASMGRSAVGRIGDVFRPRVGGGLDEPSPSPAPADVYRVPEPAGDAYAIMAPIVCLPQFRWDCHAAVRVSWCESGGYWNPYAIGALGERGIFQLHPLHAWRWPDYWEGSMIPERNAEMAHSLWVSMGSRWSPTWACASLLGIR</sequence>
<evidence type="ECO:0008006" key="2">
    <source>
        <dbReference type="Google" id="ProtNLM"/>
    </source>
</evidence>
<protein>
    <recommendedName>
        <fullName evidence="2">Transglycosylase SLT domain-containing protein</fullName>
    </recommendedName>
</protein>
<organism evidence="1">
    <name type="scientific">marine sediment metagenome</name>
    <dbReference type="NCBI Taxonomy" id="412755"/>
    <lineage>
        <taxon>unclassified sequences</taxon>
        <taxon>metagenomes</taxon>
        <taxon>ecological metagenomes</taxon>
    </lineage>
</organism>
<proteinExistence type="predicted"/>
<name>A0A0F9CSG6_9ZZZZ</name>
<dbReference type="EMBL" id="LAZR01031915">
    <property type="protein sequence ID" value="KKL52373.1"/>
    <property type="molecule type" value="Genomic_DNA"/>
</dbReference>
<gene>
    <name evidence="1" type="ORF">LCGC14_2286070</name>
</gene>
<feature type="non-terminal residue" evidence="1">
    <location>
        <position position="1"/>
    </location>
</feature>
<accession>A0A0F9CSG6</accession>
<reference evidence="1" key="1">
    <citation type="journal article" date="2015" name="Nature">
        <title>Complex archaea that bridge the gap between prokaryotes and eukaryotes.</title>
        <authorList>
            <person name="Spang A."/>
            <person name="Saw J.H."/>
            <person name="Jorgensen S.L."/>
            <person name="Zaremba-Niedzwiedzka K."/>
            <person name="Martijn J."/>
            <person name="Lind A.E."/>
            <person name="van Eijk R."/>
            <person name="Schleper C."/>
            <person name="Guy L."/>
            <person name="Ettema T.J."/>
        </authorList>
    </citation>
    <scope>NUCLEOTIDE SEQUENCE</scope>
</reference>